<dbReference type="Proteomes" id="UP000444318">
    <property type="component" value="Unassembled WGS sequence"/>
</dbReference>
<protein>
    <submittedName>
        <fullName evidence="1">Uncharacterized protein</fullName>
    </submittedName>
</protein>
<reference evidence="1 2" key="1">
    <citation type="submission" date="2019-10" db="EMBL/GenBank/DDBJ databases">
        <title>Two novel species isolated from a subtropical stream in China.</title>
        <authorList>
            <person name="Lu H."/>
        </authorList>
    </citation>
    <scope>NUCLEOTIDE SEQUENCE [LARGE SCALE GENOMIC DNA]</scope>
    <source>
        <strain evidence="1 2">FT103W</strain>
    </source>
</reference>
<keyword evidence="2" id="KW-1185">Reference proteome</keyword>
<dbReference type="AlphaFoldDB" id="A0A843SBA5"/>
<sequence>MSLKKSDTSSLPSYSAVKKLLNTLEFYKFYQTQISKTLYTVNYGSKAAKNLETDAHPVKEIDFISTANSIPKGKYHSAGKRIVDDTVFGGNQSLGNSISGMSETDLLLSCIKIFDWGNVQDSNIEKAFSMHDENMLTSHLQNSIAWLNNDNEITLPGTQLIWSAGWTKVYSFASNFVTIYDSRCAAFLNYILIKFYCTLPEKNQPSFKELTSKMLFFAGKNTNIRVPNKATKKILGLKTYSAGKNDARAMVANKYASWVIRYITEVHFKNEIITQEQFRTVDKAFFMLGFNIDDIATDSELEKWYKEVKPATDSGKTKNSASLPLKAA</sequence>
<evidence type="ECO:0000313" key="1">
    <source>
        <dbReference type="EMBL" id="MQA21775.1"/>
    </source>
</evidence>
<accession>A0A843SBA5</accession>
<dbReference type="RefSeq" id="WP_152807300.1">
    <property type="nucleotide sequence ID" value="NZ_WHUF01000005.1"/>
</dbReference>
<gene>
    <name evidence="1" type="ORF">GEV01_19880</name>
</gene>
<name>A0A843SBA5_9BURK</name>
<comment type="caution">
    <text evidence="1">The sequence shown here is derived from an EMBL/GenBank/DDBJ whole genome shotgun (WGS) entry which is preliminary data.</text>
</comment>
<proteinExistence type="predicted"/>
<evidence type="ECO:0000313" key="2">
    <source>
        <dbReference type="Proteomes" id="UP000444318"/>
    </source>
</evidence>
<dbReference type="EMBL" id="WHUF01000005">
    <property type="protein sequence ID" value="MQA21775.1"/>
    <property type="molecule type" value="Genomic_DNA"/>
</dbReference>
<organism evidence="1 2">
    <name type="scientific">Rugamonas rivuli</name>
    <dbReference type="NCBI Taxonomy" id="2743358"/>
    <lineage>
        <taxon>Bacteria</taxon>
        <taxon>Pseudomonadati</taxon>
        <taxon>Pseudomonadota</taxon>
        <taxon>Betaproteobacteria</taxon>
        <taxon>Burkholderiales</taxon>
        <taxon>Oxalobacteraceae</taxon>
        <taxon>Telluria group</taxon>
        <taxon>Rugamonas</taxon>
    </lineage>
</organism>